<dbReference type="SUPFAM" id="SSF57667">
    <property type="entry name" value="beta-beta-alpha zinc fingers"/>
    <property type="match status" value="1"/>
</dbReference>
<keyword evidence="10" id="KW-1185">Reference proteome</keyword>
<dbReference type="SMART" id="SM00355">
    <property type="entry name" value="ZnF_C2H2"/>
    <property type="match status" value="2"/>
</dbReference>
<evidence type="ECO:0000313" key="9">
    <source>
        <dbReference type="EMBL" id="CAG5102349.1"/>
    </source>
</evidence>
<proteinExistence type="predicted"/>
<dbReference type="PANTHER" id="PTHR10032">
    <property type="entry name" value="ZINC FINGER PROTEIN WITH KRAB AND SCAN DOMAINS"/>
    <property type="match status" value="1"/>
</dbReference>
<dbReference type="EMBL" id="OU015566">
    <property type="protein sequence ID" value="CAG5102349.1"/>
    <property type="molecule type" value="Genomic_DNA"/>
</dbReference>
<evidence type="ECO:0000256" key="1">
    <source>
        <dbReference type="ARBA" id="ARBA00004123"/>
    </source>
</evidence>
<evidence type="ECO:0000256" key="6">
    <source>
        <dbReference type="ARBA" id="ARBA00023242"/>
    </source>
</evidence>
<keyword evidence="2" id="KW-0479">Metal-binding</keyword>
<comment type="subcellular location">
    <subcellularLocation>
        <location evidence="1">Nucleus</location>
    </subcellularLocation>
</comment>
<protein>
    <submittedName>
        <fullName evidence="9">Oidioi.mRNA.OKI2018_I69.chr1.g259.t1.cds</fullName>
    </submittedName>
</protein>
<dbReference type="InterPro" id="IPR013087">
    <property type="entry name" value="Znf_C2H2_type"/>
</dbReference>
<feature type="domain" description="C2H2-type" evidence="8">
    <location>
        <begin position="9"/>
        <end position="35"/>
    </location>
</feature>
<sequence>MKKKVFLKEACKICGKLLNANNLKRHEMIHTGEKPFSCDLCDYKANQRASIEKHLRHVHKKMPIEQKTPKLQAREIINQVVHYRIDEEGEDGSLKENWVPIFEVEDYGDVVEFEKFISKDR</sequence>
<evidence type="ECO:0000259" key="8">
    <source>
        <dbReference type="PROSITE" id="PS50157"/>
    </source>
</evidence>
<dbReference type="Proteomes" id="UP001158576">
    <property type="component" value="Chromosome 1"/>
</dbReference>
<dbReference type="PROSITE" id="PS50157">
    <property type="entry name" value="ZINC_FINGER_C2H2_2"/>
    <property type="match status" value="2"/>
</dbReference>
<reference evidence="9 10" key="1">
    <citation type="submission" date="2021-04" db="EMBL/GenBank/DDBJ databases">
        <authorList>
            <person name="Bliznina A."/>
        </authorList>
    </citation>
    <scope>NUCLEOTIDE SEQUENCE [LARGE SCALE GENOMIC DNA]</scope>
</reference>
<keyword evidence="6" id="KW-0539">Nucleus</keyword>
<evidence type="ECO:0000256" key="2">
    <source>
        <dbReference type="ARBA" id="ARBA00022723"/>
    </source>
</evidence>
<evidence type="ECO:0000256" key="5">
    <source>
        <dbReference type="ARBA" id="ARBA00022833"/>
    </source>
</evidence>
<organism evidence="9 10">
    <name type="scientific">Oikopleura dioica</name>
    <name type="common">Tunicate</name>
    <dbReference type="NCBI Taxonomy" id="34765"/>
    <lineage>
        <taxon>Eukaryota</taxon>
        <taxon>Metazoa</taxon>
        <taxon>Chordata</taxon>
        <taxon>Tunicata</taxon>
        <taxon>Appendicularia</taxon>
        <taxon>Copelata</taxon>
        <taxon>Oikopleuridae</taxon>
        <taxon>Oikopleura</taxon>
    </lineage>
</organism>
<dbReference type="PANTHER" id="PTHR10032:SF271">
    <property type="entry name" value="RH12261P-RELATED"/>
    <property type="match status" value="1"/>
</dbReference>
<keyword evidence="3" id="KW-0677">Repeat</keyword>
<keyword evidence="5" id="KW-0862">Zinc</keyword>
<keyword evidence="4 7" id="KW-0863">Zinc-finger</keyword>
<evidence type="ECO:0000256" key="7">
    <source>
        <dbReference type="PROSITE-ProRule" id="PRU00042"/>
    </source>
</evidence>
<evidence type="ECO:0000256" key="4">
    <source>
        <dbReference type="ARBA" id="ARBA00022771"/>
    </source>
</evidence>
<accession>A0ABN7SJB6</accession>
<dbReference type="InterPro" id="IPR027756">
    <property type="entry name" value="Ovo-like"/>
</dbReference>
<evidence type="ECO:0000256" key="3">
    <source>
        <dbReference type="ARBA" id="ARBA00022737"/>
    </source>
</evidence>
<dbReference type="Gene3D" id="3.30.160.60">
    <property type="entry name" value="Classic Zinc Finger"/>
    <property type="match status" value="2"/>
</dbReference>
<gene>
    <name evidence="9" type="ORF">OKIOD_LOCUS9024</name>
</gene>
<feature type="domain" description="C2H2-type" evidence="8">
    <location>
        <begin position="36"/>
        <end position="59"/>
    </location>
</feature>
<dbReference type="InterPro" id="IPR036236">
    <property type="entry name" value="Znf_C2H2_sf"/>
</dbReference>
<evidence type="ECO:0000313" key="10">
    <source>
        <dbReference type="Proteomes" id="UP001158576"/>
    </source>
</evidence>
<name>A0ABN7SJB6_OIKDI</name>